<gene>
    <name evidence="13" type="primary">Aste57867_22528</name>
    <name evidence="12" type="ORF">As57867_022458</name>
    <name evidence="13" type="ORF">ASTE57867_22528</name>
</gene>
<name>A0A485LM55_9STRA</name>
<evidence type="ECO:0000256" key="10">
    <source>
        <dbReference type="SAM" id="MobiDB-lite"/>
    </source>
</evidence>
<dbReference type="Proteomes" id="UP000332933">
    <property type="component" value="Unassembled WGS sequence"/>
</dbReference>
<evidence type="ECO:0000256" key="4">
    <source>
        <dbReference type="ARBA" id="ARBA00022679"/>
    </source>
</evidence>
<reference evidence="12" key="2">
    <citation type="submission" date="2019-06" db="EMBL/GenBank/DDBJ databases">
        <title>Genomics analysis of Aphanomyces spp. identifies a new class of oomycete effector associated with host adaptation.</title>
        <authorList>
            <person name="Gaulin E."/>
        </authorList>
    </citation>
    <scope>NUCLEOTIDE SEQUENCE</scope>
    <source>
        <strain evidence="12">CBS 578.67</strain>
    </source>
</reference>
<dbReference type="InterPro" id="IPR008930">
    <property type="entry name" value="Terpenoid_cyclase/PrenylTrfase"/>
</dbReference>
<evidence type="ECO:0000313" key="13">
    <source>
        <dbReference type="EMBL" id="VFT99188.1"/>
    </source>
</evidence>
<dbReference type="InterPro" id="IPR001330">
    <property type="entry name" value="Prenyltrans"/>
</dbReference>
<feature type="region of interest" description="Disordered" evidence="10">
    <location>
        <begin position="106"/>
        <end position="130"/>
    </location>
</feature>
<dbReference type="SUPFAM" id="SSF48239">
    <property type="entry name" value="Terpenoid cyclases/Protein prenyltransferases"/>
    <property type="match status" value="1"/>
</dbReference>
<evidence type="ECO:0000256" key="2">
    <source>
        <dbReference type="ARBA" id="ARBA00010497"/>
    </source>
</evidence>
<reference evidence="13 14" key="1">
    <citation type="submission" date="2019-03" db="EMBL/GenBank/DDBJ databases">
        <authorList>
            <person name="Gaulin E."/>
            <person name="Dumas B."/>
        </authorList>
    </citation>
    <scope>NUCLEOTIDE SEQUENCE [LARGE SCALE GENOMIC DNA]</scope>
    <source>
        <strain evidence="13">CBS 568.67</strain>
    </source>
</reference>
<dbReference type="GO" id="GO:0005968">
    <property type="term" value="C:Rab-protein geranylgeranyltransferase complex"/>
    <property type="evidence" value="ECO:0007669"/>
    <property type="project" value="TreeGrafter"/>
</dbReference>
<sequence>MDAAMAFIKTCRNFNFGYGNIPGCESHSGHIFTAVGALFMGQQFDKYVDVDVLGRWLCERQRDSWGLNGRPEKQADICNSSWNISCLVMMGRETALDQQGQADSIHFDKDGTRKSKPTCSPPSTSRRTFSCTHNLSREEEIVRGHLV</sequence>
<evidence type="ECO:0000256" key="1">
    <source>
        <dbReference type="ARBA" id="ARBA00001947"/>
    </source>
</evidence>
<keyword evidence="6" id="KW-0677">Repeat</keyword>
<protein>
    <recommendedName>
        <fullName evidence="8">Geranylgeranyl transferase type II subunit beta</fullName>
    </recommendedName>
    <alternativeName>
        <fullName evidence="9">Type II protein geranyl-geranyltransferase subunit beta</fullName>
    </alternativeName>
</protein>
<keyword evidence="4" id="KW-0808">Transferase</keyword>
<dbReference type="InterPro" id="IPR045089">
    <property type="entry name" value="PGGT1B-like"/>
</dbReference>
<keyword evidence="5" id="KW-0479">Metal-binding</keyword>
<dbReference type="GO" id="GO:0004663">
    <property type="term" value="F:Rab geranylgeranyltransferase activity"/>
    <property type="evidence" value="ECO:0007669"/>
    <property type="project" value="TreeGrafter"/>
</dbReference>
<evidence type="ECO:0000256" key="7">
    <source>
        <dbReference type="ARBA" id="ARBA00022833"/>
    </source>
</evidence>
<dbReference type="EMBL" id="VJMH01007066">
    <property type="protein sequence ID" value="KAF0685629.1"/>
    <property type="molecule type" value="Genomic_DNA"/>
</dbReference>
<dbReference type="OrthoDB" id="5428259at2759"/>
<dbReference type="PANTHER" id="PTHR11774">
    <property type="entry name" value="GERANYLGERANYL TRANSFERASE TYPE BETA SUBUNIT"/>
    <property type="match status" value="1"/>
</dbReference>
<evidence type="ECO:0000259" key="11">
    <source>
        <dbReference type="Pfam" id="PF00432"/>
    </source>
</evidence>
<feature type="compositionally biased region" description="Low complexity" evidence="10">
    <location>
        <begin position="117"/>
        <end position="130"/>
    </location>
</feature>
<dbReference type="GO" id="GO:0046872">
    <property type="term" value="F:metal ion binding"/>
    <property type="evidence" value="ECO:0007669"/>
    <property type="project" value="UniProtKB-KW"/>
</dbReference>
<keyword evidence="3" id="KW-0637">Prenyltransferase</keyword>
<accession>A0A485LM55</accession>
<keyword evidence="7" id="KW-0862">Zinc</keyword>
<evidence type="ECO:0000256" key="9">
    <source>
        <dbReference type="ARBA" id="ARBA00032766"/>
    </source>
</evidence>
<evidence type="ECO:0000256" key="5">
    <source>
        <dbReference type="ARBA" id="ARBA00022723"/>
    </source>
</evidence>
<keyword evidence="14" id="KW-1185">Reference proteome</keyword>
<evidence type="ECO:0000256" key="6">
    <source>
        <dbReference type="ARBA" id="ARBA00022737"/>
    </source>
</evidence>
<dbReference type="EMBL" id="CAADRA010007092">
    <property type="protein sequence ID" value="VFT99188.1"/>
    <property type="molecule type" value="Genomic_DNA"/>
</dbReference>
<dbReference type="Gene3D" id="1.50.10.20">
    <property type="match status" value="1"/>
</dbReference>
<evidence type="ECO:0000313" key="12">
    <source>
        <dbReference type="EMBL" id="KAF0685629.1"/>
    </source>
</evidence>
<dbReference type="Pfam" id="PF00432">
    <property type="entry name" value="Prenyltrans"/>
    <property type="match status" value="1"/>
</dbReference>
<comment type="similarity">
    <text evidence="2">Belongs to the protein prenyltransferase subunit beta family.</text>
</comment>
<evidence type="ECO:0000256" key="3">
    <source>
        <dbReference type="ARBA" id="ARBA00022602"/>
    </source>
</evidence>
<feature type="domain" description="Prenyltransferase alpha-alpha toroid" evidence="11">
    <location>
        <begin position="2"/>
        <end position="100"/>
    </location>
</feature>
<proteinExistence type="inferred from homology"/>
<evidence type="ECO:0000256" key="8">
    <source>
        <dbReference type="ARBA" id="ARBA00030816"/>
    </source>
</evidence>
<organism evidence="13 14">
    <name type="scientific">Aphanomyces stellatus</name>
    <dbReference type="NCBI Taxonomy" id="120398"/>
    <lineage>
        <taxon>Eukaryota</taxon>
        <taxon>Sar</taxon>
        <taxon>Stramenopiles</taxon>
        <taxon>Oomycota</taxon>
        <taxon>Saprolegniomycetes</taxon>
        <taxon>Saprolegniales</taxon>
        <taxon>Verrucalvaceae</taxon>
        <taxon>Aphanomyces</taxon>
    </lineage>
</organism>
<comment type="cofactor">
    <cofactor evidence="1">
        <name>Zn(2+)</name>
        <dbReference type="ChEBI" id="CHEBI:29105"/>
    </cofactor>
</comment>
<evidence type="ECO:0000313" key="14">
    <source>
        <dbReference type="Proteomes" id="UP000332933"/>
    </source>
</evidence>
<dbReference type="AlphaFoldDB" id="A0A485LM55"/>
<dbReference type="PANTHER" id="PTHR11774:SF11">
    <property type="entry name" value="GERANYLGERANYL TRANSFERASE TYPE-2 SUBUNIT BETA"/>
    <property type="match status" value="1"/>
</dbReference>